<dbReference type="InterPro" id="IPR005467">
    <property type="entry name" value="His_kinase_dom"/>
</dbReference>
<proteinExistence type="predicted"/>
<evidence type="ECO:0000256" key="2">
    <source>
        <dbReference type="ARBA" id="ARBA00012438"/>
    </source>
</evidence>
<dbReference type="SMART" id="SM00387">
    <property type="entry name" value="HATPase_c"/>
    <property type="match status" value="1"/>
</dbReference>
<evidence type="ECO:0000313" key="12">
    <source>
        <dbReference type="EMBL" id="QDS88473.1"/>
    </source>
</evidence>
<keyword evidence="5" id="KW-0547">Nucleotide-binding</keyword>
<dbReference type="Pfam" id="PF13185">
    <property type="entry name" value="GAF_2"/>
    <property type="match status" value="1"/>
</dbReference>
<dbReference type="SUPFAM" id="SSF55785">
    <property type="entry name" value="PYP-like sensor domain (PAS domain)"/>
    <property type="match status" value="1"/>
</dbReference>
<dbReference type="InterPro" id="IPR035965">
    <property type="entry name" value="PAS-like_dom_sf"/>
</dbReference>
<dbReference type="RefSeq" id="WP_145345725.1">
    <property type="nucleotide sequence ID" value="NZ_CP036261.1"/>
</dbReference>
<dbReference type="InterPro" id="IPR000700">
    <property type="entry name" value="PAS-assoc_C"/>
</dbReference>
<dbReference type="PANTHER" id="PTHR43065:SF10">
    <property type="entry name" value="PEROXIDE STRESS-ACTIVATED HISTIDINE KINASE MAK3"/>
    <property type="match status" value="1"/>
</dbReference>
<dbReference type="InterPro" id="IPR003594">
    <property type="entry name" value="HATPase_dom"/>
</dbReference>
<dbReference type="InterPro" id="IPR000014">
    <property type="entry name" value="PAS"/>
</dbReference>
<dbReference type="NCBIfam" id="TIGR00229">
    <property type="entry name" value="sensory_box"/>
    <property type="match status" value="1"/>
</dbReference>
<keyword evidence="8" id="KW-0902">Two-component regulatory system</keyword>
<dbReference type="InterPro" id="IPR001610">
    <property type="entry name" value="PAC"/>
</dbReference>
<evidence type="ECO:0000256" key="5">
    <source>
        <dbReference type="ARBA" id="ARBA00022741"/>
    </source>
</evidence>
<dbReference type="GO" id="GO:0000155">
    <property type="term" value="F:phosphorelay sensor kinase activity"/>
    <property type="evidence" value="ECO:0007669"/>
    <property type="project" value="InterPro"/>
</dbReference>
<dbReference type="InterPro" id="IPR004358">
    <property type="entry name" value="Sig_transdc_His_kin-like_C"/>
</dbReference>
<dbReference type="Gene3D" id="3.30.450.20">
    <property type="entry name" value="PAS domain"/>
    <property type="match status" value="1"/>
</dbReference>
<evidence type="ECO:0000256" key="4">
    <source>
        <dbReference type="ARBA" id="ARBA00022679"/>
    </source>
</evidence>
<dbReference type="SUPFAM" id="SSF55874">
    <property type="entry name" value="ATPase domain of HSP90 chaperone/DNA topoisomerase II/histidine kinase"/>
    <property type="match status" value="1"/>
</dbReference>
<dbReference type="Gene3D" id="1.10.287.130">
    <property type="match status" value="1"/>
</dbReference>
<evidence type="ECO:0000259" key="11">
    <source>
        <dbReference type="PROSITE" id="PS50113"/>
    </source>
</evidence>
<feature type="domain" description="PAS" evidence="10">
    <location>
        <begin position="181"/>
        <end position="253"/>
    </location>
</feature>
<dbReference type="Pfam" id="PF02518">
    <property type="entry name" value="HATPase_c"/>
    <property type="match status" value="1"/>
</dbReference>
<dbReference type="Gene3D" id="3.30.450.40">
    <property type="match status" value="1"/>
</dbReference>
<keyword evidence="7" id="KW-0067">ATP-binding</keyword>
<dbReference type="SMART" id="SM00091">
    <property type="entry name" value="PAS"/>
    <property type="match status" value="1"/>
</dbReference>
<evidence type="ECO:0000256" key="6">
    <source>
        <dbReference type="ARBA" id="ARBA00022777"/>
    </source>
</evidence>
<dbReference type="CDD" id="cd00130">
    <property type="entry name" value="PAS"/>
    <property type="match status" value="1"/>
</dbReference>
<keyword evidence="4 12" id="KW-0808">Transferase</keyword>
<dbReference type="AlphaFoldDB" id="A0A517M0S3"/>
<evidence type="ECO:0000259" key="9">
    <source>
        <dbReference type="PROSITE" id="PS50109"/>
    </source>
</evidence>
<dbReference type="EC" id="2.7.13.3" evidence="2"/>
<dbReference type="Pfam" id="PF13426">
    <property type="entry name" value="PAS_9"/>
    <property type="match status" value="1"/>
</dbReference>
<evidence type="ECO:0000256" key="7">
    <source>
        <dbReference type="ARBA" id="ARBA00022840"/>
    </source>
</evidence>
<dbReference type="SUPFAM" id="SSF47384">
    <property type="entry name" value="Homodimeric domain of signal transducing histidine kinase"/>
    <property type="match status" value="1"/>
</dbReference>
<evidence type="ECO:0000256" key="8">
    <source>
        <dbReference type="ARBA" id="ARBA00023012"/>
    </source>
</evidence>
<dbReference type="InterPro" id="IPR029016">
    <property type="entry name" value="GAF-like_dom_sf"/>
</dbReference>
<accession>A0A517M0S3</accession>
<dbReference type="SMART" id="SM00065">
    <property type="entry name" value="GAF"/>
    <property type="match status" value="1"/>
</dbReference>
<dbReference type="KEGG" id="ruv:EC9_26640"/>
<dbReference type="InterPro" id="IPR036097">
    <property type="entry name" value="HisK_dim/P_sf"/>
</dbReference>
<dbReference type="Proteomes" id="UP000319557">
    <property type="component" value="Chromosome"/>
</dbReference>
<reference evidence="12 13" key="1">
    <citation type="submission" date="2019-02" db="EMBL/GenBank/DDBJ databases">
        <title>Deep-cultivation of Planctomycetes and their phenomic and genomic characterization uncovers novel biology.</title>
        <authorList>
            <person name="Wiegand S."/>
            <person name="Jogler M."/>
            <person name="Boedeker C."/>
            <person name="Pinto D."/>
            <person name="Vollmers J."/>
            <person name="Rivas-Marin E."/>
            <person name="Kohn T."/>
            <person name="Peeters S.H."/>
            <person name="Heuer A."/>
            <person name="Rast P."/>
            <person name="Oberbeckmann S."/>
            <person name="Bunk B."/>
            <person name="Jeske O."/>
            <person name="Meyerdierks A."/>
            <person name="Storesund J.E."/>
            <person name="Kallscheuer N."/>
            <person name="Luecker S."/>
            <person name="Lage O.M."/>
            <person name="Pohl T."/>
            <person name="Merkel B.J."/>
            <person name="Hornburger P."/>
            <person name="Mueller R.-W."/>
            <person name="Bruemmer F."/>
            <person name="Labrenz M."/>
            <person name="Spormann A.M."/>
            <person name="Op den Camp H."/>
            <person name="Overmann J."/>
            <person name="Amann R."/>
            <person name="Jetten M.S.M."/>
            <person name="Mascher T."/>
            <person name="Medema M.H."/>
            <person name="Devos D.P."/>
            <person name="Kaster A.-K."/>
            <person name="Ovreas L."/>
            <person name="Rohde M."/>
            <person name="Galperin M.Y."/>
            <person name="Jogler C."/>
        </authorList>
    </citation>
    <scope>NUCLEOTIDE SEQUENCE [LARGE SCALE GENOMIC DNA]</scope>
    <source>
        <strain evidence="12 13">EC9</strain>
    </source>
</reference>
<evidence type="ECO:0000313" key="13">
    <source>
        <dbReference type="Proteomes" id="UP000319557"/>
    </source>
</evidence>
<evidence type="ECO:0000256" key="1">
    <source>
        <dbReference type="ARBA" id="ARBA00000085"/>
    </source>
</evidence>
<evidence type="ECO:0000259" key="10">
    <source>
        <dbReference type="PROSITE" id="PS50112"/>
    </source>
</evidence>
<keyword evidence="3" id="KW-0597">Phosphoprotein</keyword>
<dbReference type="PRINTS" id="PR00344">
    <property type="entry name" value="BCTRLSENSOR"/>
</dbReference>
<dbReference type="InterPro" id="IPR003018">
    <property type="entry name" value="GAF"/>
</dbReference>
<feature type="domain" description="Histidine kinase" evidence="9">
    <location>
        <begin position="327"/>
        <end position="535"/>
    </location>
</feature>
<dbReference type="InterPro" id="IPR036890">
    <property type="entry name" value="HATPase_C_sf"/>
</dbReference>
<dbReference type="Gene3D" id="3.30.565.10">
    <property type="entry name" value="Histidine kinase-like ATPase, C-terminal domain"/>
    <property type="match status" value="1"/>
</dbReference>
<dbReference type="SMART" id="SM00086">
    <property type="entry name" value="PAC"/>
    <property type="match status" value="1"/>
</dbReference>
<dbReference type="PROSITE" id="PS50112">
    <property type="entry name" value="PAS"/>
    <property type="match status" value="1"/>
</dbReference>
<comment type="catalytic activity">
    <reaction evidence="1">
        <text>ATP + protein L-histidine = ADP + protein N-phospho-L-histidine.</text>
        <dbReference type="EC" id="2.7.13.3"/>
    </reaction>
</comment>
<sequence length="535" mass="60002">MMNERDLLESDLRGQTRVLKRLAQGASLDEVLHTLVEVAEESRPDMIGSVMLMEAESGTLRLAASRRLPDFYRTSVDRRIPGPRCGSCGTAAFTGKRVVVEDIATDPLWHGFRDIPEQASLRACWSEPIIASTGEVLGTFAMYYSVPRSPCASELEFVSSIASLAALAIERVRYQSEVERERAVLKTIVNGIPDALLMTGLDRNITHFSRGACRMFQYDADEVLGKSTSILYADRSDFERMAEERFHIAADEKFEATEVQWRRKSGATFVGEMVGKVIRDERDHPLGFLALIRDITDRKRAEACLAESRDKLVQAERLAAMGKMVSAIAHESRNALQRIQVGIDVLEYDIEPDSEAREDLNRIRRAKSDLQHMHDELRSFAGPIQLDSSTANLAEVWRQAWTNLHVLHQGRDVQLIEAIDDVDLVCELDVFRIEQVFRNLFENSLAACADPVRITVACSNRNDGEQRMLCVSVRDNGPGLPEELRSRVFEAFYTTKAKGTGLGMAIAERFITAHRGTIEISDHPDGAEFLMTLPQ</sequence>
<protein>
    <recommendedName>
        <fullName evidence="2">histidine kinase</fullName>
        <ecNumber evidence="2">2.7.13.3</ecNumber>
    </recommendedName>
</protein>
<dbReference type="SUPFAM" id="SSF55781">
    <property type="entry name" value="GAF domain-like"/>
    <property type="match status" value="1"/>
</dbReference>
<dbReference type="PROSITE" id="PS50109">
    <property type="entry name" value="HIS_KIN"/>
    <property type="match status" value="1"/>
</dbReference>
<dbReference type="EMBL" id="CP036261">
    <property type="protein sequence ID" value="QDS88473.1"/>
    <property type="molecule type" value="Genomic_DNA"/>
</dbReference>
<evidence type="ECO:0000256" key="3">
    <source>
        <dbReference type="ARBA" id="ARBA00022553"/>
    </source>
</evidence>
<dbReference type="PANTHER" id="PTHR43065">
    <property type="entry name" value="SENSOR HISTIDINE KINASE"/>
    <property type="match status" value="1"/>
</dbReference>
<keyword evidence="13" id="KW-1185">Reference proteome</keyword>
<organism evidence="12 13">
    <name type="scientific">Rosistilla ulvae</name>
    <dbReference type="NCBI Taxonomy" id="1930277"/>
    <lineage>
        <taxon>Bacteria</taxon>
        <taxon>Pseudomonadati</taxon>
        <taxon>Planctomycetota</taxon>
        <taxon>Planctomycetia</taxon>
        <taxon>Pirellulales</taxon>
        <taxon>Pirellulaceae</taxon>
        <taxon>Rosistilla</taxon>
    </lineage>
</organism>
<dbReference type="OrthoDB" id="236031at2"/>
<dbReference type="PROSITE" id="PS50113">
    <property type="entry name" value="PAC"/>
    <property type="match status" value="1"/>
</dbReference>
<keyword evidence="6" id="KW-0418">Kinase</keyword>
<name>A0A517M0S3_9BACT</name>
<dbReference type="GO" id="GO:0005524">
    <property type="term" value="F:ATP binding"/>
    <property type="evidence" value="ECO:0007669"/>
    <property type="project" value="UniProtKB-KW"/>
</dbReference>
<feature type="domain" description="PAC" evidence="11">
    <location>
        <begin position="255"/>
        <end position="307"/>
    </location>
</feature>
<gene>
    <name evidence="12" type="primary">fixL_3</name>
    <name evidence="12" type="ORF">EC9_26640</name>
</gene>